<evidence type="ECO:0000313" key="6">
    <source>
        <dbReference type="EMBL" id="VDD47275.1"/>
    </source>
</evidence>
<evidence type="ECO:0000256" key="2">
    <source>
        <dbReference type="ARBA" id="ARBA00023157"/>
    </source>
</evidence>
<evidence type="ECO:0000259" key="5">
    <source>
        <dbReference type="Pfam" id="PF03024"/>
    </source>
</evidence>
<dbReference type="PANTHER" id="PTHR37390">
    <property type="entry name" value="OS02G0592500 PROTEIN"/>
    <property type="match status" value="1"/>
</dbReference>
<dbReference type="AlphaFoldDB" id="A0A3P6FNR8"/>
<feature type="signal peptide" evidence="4">
    <location>
        <begin position="1"/>
        <end position="29"/>
    </location>
</feature>
<name>A0A3P6FNR8_BRAOL</name>
<keyword evidence="3" id="KW-0812">Transmembrane</keyword>
<dbReference type="InterPro" id="IPR053305">
    <property type="entry name" value="Folate-binding_rcpt-like"/>
</dbReference>
<keyword evidence="2" id="KW-1015">Disulfide bond</keyword>
<keyword evidence="3" id="KW-0472">Membrane</keyword>
<evidence type="ECO:0000256" key="1">
    <source>
        <dbReference type="ARBA" id="ARBA00022729"/>
    </source>
</evidence>
<dbReference type="Pfam" id="PF03024">
    <property type="entry name" value="Folate_rec"/>
    <property type="match status" value="1"/>
</dbReference>
<evidence type="ECO:0000256" key="3">
    <source>
        <dbReference type="SAM" id="Phobius"/>
    </source>
</evidence>
<feature type="domain" description="Folate receptor-like" evidence="5">
    <location>
        <begin position="55"/>
        <end position="174"/>
    </location>
</feature>
<keyword evidence="1 4" id="KW-0732">Signal</keyword>
<feature type="transmembrane region" description="Helical" evidence="3">
    <location>
        <begin position="213"/>
        <end position="230"/>
    </location>
</feature>
<organism evidence="6">
    <name type="scientific">Brassica oleracea</name>
    <name type="common">Wild cabbage</name>
    <dbReference type="NCBI Taxonomy" id="3712"/>
    <lineage>
        <taxon>Eukaryota</taxon>
        <taxon>Viridiplantae</taxon>
        <taxon>Streptophyta</taxon>
        <taxon>Embryophyta</taxon>
        <taxon>Tracheophyta</taxon>
        <taxon>Spermatophyta</taxon>
        <taxon>Magnoliopsida</taxon>
        <taxon>eudicotyledons</taxon>
        <taxon>Gunneridae</taxon>
        <taxon>Pentapetalae</taxon>
        <taxon>rosids</taxon>
        <taxon>malvids</taxon>
        <taxon>Brassicales</taxon>
        <taxon>Brassicaceae</taxon>
        <taxon>Brassiceae</taxon>
        <taxon>Brassica</taxon>
    </lineage>
</organism>
<gene>
    <name evidence="6" type="ORF">BOLC5T34822H</name>
</gene>
<feature type="chain" id="PRO_5018162044" description="Folate receptor-like domain-containing protein" evidence="4">
    <location>
        <begin position="30"/>
        <end position="256"/>
    </location>
</feature>
<dbReference type="InterPro" id="IPR018143">
    <property type="entry name" value="Folate_rcpt-like"/>
</dbReference>
<reference evidence="6" key="1">
    <citation type="submission" date="2018-11" db="EMBL/GenBank/DDBJ databases">
        <authorList>
            <consortium name="Genoscope - CEA"/>
            <person name="William W."/>
        </authorList>
    </citation>
    <scope>NUCLEOTIDE SEQUENCE</scope>
</reference>
<accession>A0A3P6FNR8</accession>
<dbReference type="PANTHER" id="PTHR37390:SF4">
    <property type="entry name" value="FOLATE RECEPTOR-LIKE DOMAIN-CONTAINING PROTEIN"/>
    <property type="match status" value="1"/>
</dbReference>
<keyword evidence="3" id="KW-1133">Transmembrane helix</keyword>
<dbReference type="EMBL" id="LR031877">
    <property type="protein sequence ID" value="VDD47275.1"/>
    <property type="molecule type" value="Genomic_DNA"/>
</dbReference>
<evidence type="ECO:0000256" key="4">
    <source>
        <dbReference type="SAM" id="SignalP"/>
    </source>
</evidence>
<proteinExistence type="predicted"/>
<sequence>MGGYLTKRMFLLLLTLIMLLPLSISSSSGEPVNSNRNGVCISKEGPFSTSASEGKLADPEFEDLNVCKVFHEKTCCSTSRMLSASEAVEILATYGEAPKDCLYLFELLECSICQAGTLPICASFCDRVFQACSDAYFSSDASDQVIVPCGASESIICGKASKWDTNGTAFCYALGFTVQSAVEEPCYASKSSLEPPLVEEPLVKTAWFQPLQIYWLVIVIVLRTICWIEIRGRYQRQMRGLIQRERLVGNMNGIAA</sequence>
<protein>
    <recommendedName>
        <fullName evidence="5">Folate receptor-like domain-containing protein</fullName>
    </recommendedName>
</protein>